<evidence type="ECO:0000313" key="4">
    <source>
        <dbReference type="Proteomes" id="UP000315010"/>
    </source>
</evidence>
<name>A0A5C5Z169_9BACT</name>
<protein>
    <submittedName>
        <fullName evidence="3">Outer membrane protein (OmpH-like)</fullName>
    </submittedName>
</protein>
<feature type="coiled-coil region" evidence="1">
    <location>
        <begin position="72"/>
        <end position="134"/>
    </location>
</feature>
<keyword evidence="2" id="KW-0732">Signal</keyword>
<dbReference type="SUPFAM" id="SSF111384">
    <property type="entry name" value="OmpH-like"/>
    <property type="match status" value="1"/>
</dbReference>
<evidence type="ECO:0000313" key="3">
    <source>
        <dbReference type="EMBL" id="TWT80920.1"/>
    </source>
</evidence>
<dbReference type="SMART" id="SM00935">
    <property type="entry name" value="OmpH"/>
    <property type="match status" value="1"/>
</dbReference>
<dbReference type="EMBL" id="SJPJ01000001">
    <property type="protein sequence ID" value="TWT80920.1"/>
    <property type="molecule type" value="Genomic_DNA"/>
</dbReference>
<feature type="signal peptide" evidence="2">
    <location>
        <begin position="1"/>
        <end position="21"/>
    </location>
</feature>
<dbReference type="Pfam" id="PF03938">
    <property type="entry name" value="OmpH"/>
    <property type="match status" value="1"/>
</dbReference>
<proteinExistence type="predicted"/>
<feature type="chain" id="PRO_5022711923" evidence="2">
    <location>
        <begin position="22"/>
        <end position="220"/>
    </location>
</feature>
<gene>
    <name evidence="3" type="ORF">CA13_23660</name>
</gene>
<accession>A0A5C5Z169</accession>
<evidence type="ECO:0000256" key="2">
    <source>
        <dbReference type="SAM" id="SignalP"/>
    </source>
</evidence>
<keyword evidence="1" id="KW-0175">Coiled coil</keyword>
<dbReference type="Proteomes" id="UP000315010">
    <property type="component" value="Unassembled WGS sequence"/>
</dbReference>
<reference evidence="3 4" key="1">
    <citation type="submission" date="2019-02" db="EMBL/GenBank/DDBJ databases">
        <title>Deep-cultivation of Planctomycetes and their phenomic and genomic characterization uncovers novel biology.</title>
        <authorList>
            <person name="Wiegand S."/>
            <person name="Jogler M."/>
            <person name="Boedeker C."/>
            <person name="Pinto D."/>
            <person name="Vollmers J."/>
            <person name="Rivas-Marin E."/>
            <person name="Kohn T."/>
            <person name="Peeters S.H."/>
            <person name="Heuer A."/>
            <person name="Rast P."/>
            <person name="Oberbeckmann S."/>
            <person name="Bunk B."/>
            <person name="Jeske O."/>
            <person name="Meyerdierks A."/>
            <person name="Storesund J.E."/>
            <person name="Kallscheuer N."/>
            <person name="Luecker S."/>
            <person name="Lage O.M."/>
            <person name="Pohl T."/>
            <person name="Merkel B.J."/>
            <person name="Hornburger P."/>
            <person name="Mueller R.-W."/>
            <person name="Bruemmer F."/>
            <person name="Labrenz M."/>
            <person name="Spormann A.M."/>
            <person name="Op Den Camp H."/>
            <person name="Overmann J."/>
            <person name="Amann R."/>
            <person name="Jetten M.S.M."/>
            <person name="Mascher T."/>
            <person name="Medema M.H."/>
            <person name="Devos D.P."/>
            <person name="Kaster A.-K."/>
            <person name="Ovreas L."/>
            <person name="Rohde M."/>
            <person name="Galperin M.Y."/>
            <person name="Jogler C."/>
        </authorList>
    </citation>
    <scope>NUCLEOTIDE SEQUENCE [LARGE SCALE GENOMIC DNA]</scope>
    <source>
        <strain evidence="3 4">CA13</strain>
    </source>
</reference>
<dbReference type="InterPro" id="IPR005632">
    <property type="entry name" value="Chaperone_Skp"/>
</dbReference>
<organism evidence="3 4">
    <name type="scientific">Novipirellula herctigrandis</name>
    <dbReference type="NCBI Taxonomy" id="2527986"/>
    <lineage>
        <taxon>Bacteria</taxon>
        <taxon>Pseudomonadati</taxon>
        <taxon>Planctomycetota</taxon>
        <taxon>Planctomycetia</taxon>
        <taxon>Pirellulales</taxon>
        <taxon>Pirellulaceae</taxon>
        <taxon>Novipirellula</taxon>
    </lineage>
</organism>
<comment type="caution">
    <text evidence="3">The sequence shown here is derived from an EMBL/GenBank/DDBJ whole genome shotgun (WGS) entry which is preliminary data.</text>
</comment>
<dbReference type="Gene3D" id="3.30.910.20">
    <property type="entry name" value="Skp domain"/>
    <property type="match status" value="1"/>
</dbReference>
<dbReference type="InterPro" id="IPR024930">
    <property type="entry name" value="Skp_dom_sf"/>
</dbReference>
<dbReference type="GO" id="GO:0051082">
    <property type="term" value="F:unfolded protein binding"/>
    <property type="evidence" value="ECO:0007669"/>
    <property type="project" value="InterPro"/>
</dbReference>
<sequence precursor="true">MRFICKTATLVAIMSMTTVGSNFGIFGLGMTEASAQEAASSAGHRVAVVDVAYIFKNHAGIKSQVASVESDLKSFDAQIQVKREELKQAAEKLKAFKVGSPEYTAQEEQVAAMESRLRLEIARKRKELADAEARIYFDNYQRIASGVKFLAQHYKINMVLRYNSENMDLEKGESVIRGVMKNIVYHDEALDMTKGVMQYLDQSMGKDNIATGNGSPALNR</sequence>
<dbReference type="AlphaFoldDB" id="A0A5C5Z169"/>
<evidence type="ECO:0000256" key="1">
    <source>
        <dbReference type="SAM" id="Coils"/>
    </source>
</evidence>
<keyword evidence="4" id="KW-1185">Reference proteome</keyword>